<evidence type="ECO:0000313" key="6">
    <source>
        <dbReference type="Proteomes" id="UP000199180"/>
    </source>
</evidence>
<keyword evidence="1" id="KW-0547">Nucleotide-binding</keyword>
<organism evidence="5 6">
    <name type="scientific">Paracoccus homiensis</name>
    <dbReference type="NCBI Taxonomy" id="364199"/>
    <lineage>
        <taxon>Bacteria</taxon>
        <taxon>Pseudomonadati</taxon>
        <taxon>Pseudomonadota</taxon>
        <taxon>Alphaproteobacteria</taxon>
        <taxon>Rhodobacterales</taxon>
        <taxon>Paracoccaceae</taxon>
        <taxon>Paracoccus</taxon>
    </lineage>
</organism>
<protein>
    <submittedName>
        <fullName evidence="5">Biotin-dependent carboxylase uncharacterized domain-containing protein</fullName>
    </submittedName>
</protein>
<dbReference type="PANTHER" id="PTHR43309">
    <property type="entry name" value="5-OXOPROLINASE SUBUNIT C"/>
    <property type="match status" value="1"/>
</dbReference>
<keyword evidence="2" id="KW-0378">Hydrolase</keyword>
<name>A0A1I0DUZ5_9RHOB</name>
<evidence type="ECO:0000313" key="5">
    <source>
        <dbReference type="EMBL" id="SET36344.1"/>
    </source>
</evidence>
<dbReference type="RefSeq" id="WP_090733994.1">
    <property type="nucleotide sequence ID" value="NZ_FOHO01000004.1"/>
</dbReference>
<accession>A0A1I0DUZ5</accession>
<dbReference type="Gene3D" id="2.40.100.10">
    <property type="entry name" value="Cyclophilin-like"/>
    <property type="match status" value="1"/>
</dbReference>
<dbReference type="InterPro" id="IPR052708">
    <property type="entry name" value="PxpC"/>
</dbReference>
<evidence type="ECO:0000256" key="3">
    <source>
        <dbReference type="ARBA" id="ARBA00022840"/>
    </source>
</evidence>
<dbReference type="OrthoDB" id="9768696at2"/>
<evidence type="ECO:0000256" key="1">
    <source>
        <dbReference type="ARBA" id="ARBA00022741"/>
    </source>
</evidence>
<proteinExistence type="predicted"/>
<dbReference type="InterPro" id="IPR003778">
    <property type="entry name" value="CT_A_B"/>
</dbReference>
<reference evidence="5 6" key="1">
    <citation type="submission" date="2016-10" db="EMBL/GenBank/DDBJ databases">
        <authorList>
            <person name="de Groot N.N."/>
        </authorList>
    </citation>
    <scope>NUCLEOTIDE SEQUENCE [LARGE SCALE GENOMIC DNA]</scope>
    <source>
        <strain evidence="5 6">DSM 17862</strain>
    </source>
</reference>
<feature type="domain" description="Carboxyltransferase" evidence="4">
    <location>
        <begin position="25"/>
        <end position="299"/>
    </location>
</feature>
<keyword evidence="3" id="KW-0067">ATP-binding</keyword>
<dbReference type="Proteomes" id="UP000199180">
    <property type="component" value="Unassembled WGS sequence"/>
</dbReference>
<dbReference type="InterPro" id="IPR029000">
    <property type="entry name" value="Cyclophilin-like_dom_sf"/>
</dbReference>
<dbReference type="GO" id="GO:0016787">
    <property type="term" value="F:hydrolase activity"/>
    <property type="evidence" value="ECO:0007669"/>
    <property type="project" value="UniProtKB-KW"/>
</dbReference>
<dbReference type="STRING" id="364199.SAMN04489858_104320"/>
<keyword evidence="6" id="KW-1185">Reference proteome</keyword>
<dbReference type="AlphaFoldDB" id="A0A1I0DUZ5"/>
<dbReference type="Pfam" id="PF02626">
    <property type="entry name" value="CT_A_B"/>
    <property type="match status" value="1"/>
</dbReference>
<dbReference type="SMART" id="SM00797">
    <property type="entry name" value="AHS2"/>
    <property type="match status" value="1"/>
</dbReference>
<evidence type="ECO:0000259" key="4">
    <source>
        <dbReference type="SMART" id="SM00797"/>
    </source>
</evidence>
<dbReference type="PANTHER" id="PTHR43309:SF3">
    <property type="entry name" value="5-OXOPROLINASE SUBUNIT C"/>
    <property type="match status" value="1"/>
</dbReference>
<dbReference type="EMBL" id="FOHO01000004">
    <property type="protein sequence ID" value="SET36344.1"/>
    <property type="molecule type" value="Genomic_DNA"/>
</dbReference>
<gene>
    <name evidence="5" type="ORF">SAMN04489858_104320</name>
</gene>
<dbReference type="GO" id="GO:0005524">
    <property type="term" value="F:ATP binding"/>
    <property type="evidence" value="ECO:0007669"/>
    <property type="project" value="UniProtKB-KW"/>
</dbReference>
<sequence>MTTLRIDRADGILTVQDMGREGYLGQGLSRGGAMDRLALIEAAALLDLPAPLAGIEMAGAGGLFSVTAPTRVALTGAAMLATLDDAPLRWQASHLILPGQKLRIGAVQSGVYGYLTPAGGIDTPPMLGSRAAHLSAGLGAFLTAGDTLPCAPDPDPDAPPRVIEVAGRFNGGTLRVADGPQTGLFDDDVLQAFYDTPFTRAPRGNRQGIQLDAKPRFTSDHAAGLASDMIGPGDLQMTGDGLPYVLMAECQTMGGYPRIGQIIPADLPRMAQAAPGAMLRFQRLTQDQADALWRSDADLLHEAAARCHNLIRDPSTIADLLSYQLVGGVTAGRELEECRCRSI</sequence>
<evidence type="ECO:0000256" key="2">
    <source>
        <dbReference type="ARBA" id="ARBA00022801"/>
    </source>
</evidence>